<dbReference type="SFLD" id="SFLDS00003">
    <property type="entry name" value="Haloacid_Dehalogenase"/>
    <property type="match status" value="1"/>
</dbReference>
<evidence type="ECO:0000313" key="3">
    <source>
        <dbReference type="Proteomes" id="UP000078383"/>
    </source>
</evidence>
<gene>
    <name evidence="2" type="ORF">ERS852502_01278</name>
</gene>
<dbReference type="AlphaFoldDB" id="A0A174ZK03"/>
<dbReference type="InterPro" id="IPR036412">
    <property type="entry name" value="HAD-like_sf"/>
</dbReference>
<dbReference type="PANTHER" id="PTHR43316">
    <property type="entry name" value="HYDROLASE, HALOACID DELAHOGENASE-RELATED"/>
    <property type="match status" value="1"/>
</dbReference>
<evidence type="ECO:0000313" key="2">
    <source>
        <dbReference type="EMBL" id="CUQ86117.1"/>
    </source>
</evidence>
<dbReference type="PRINTS" id="PR00413">
    <property type="entry name" value="HADHALOGNASE"/>
</dbReference>
<name>A0A174ZK03_9FIRM</name>
<dbReference type="EMBL" id="CZBX01000005">
    <property type="protein sequence ID" value="CUQ86117.1"/>
    <property type="molecule type" value="Genomic_DNA"/>
</dbReference>
<evidence type="ECO:0000256" key="1">
    <source>
        <dbReference type="ARBA" id="ARBA00022801"/>
    </source>
</evidence>
<accession>A0A174ZK03</accession>
<dbReference type="RefSeq" id="WP_015529534.1">
    <property type="nucleotide sequence ID" value="NZ_CACRUQ010000031.1"/>
</dbReference>
<dbReference type="Gene3D" id="3.40.50.1000">
    <property type="entry name" value="HAD superfamily/HAD-like"/>
    <property type="match status" value="1"/>
</dbReference>
<dbReference type="SUPFAM" id="SSF56784">
    <property type="entry name" value="HAD-like"/>
    <property type="match status" value="1"/>
</dbReference>
<dbReference type="InterPro" id="IPR023214">
    <property type="entry name" value="HAD_sf"/>
</dbReference>
<dbReference type="OrthoDB" id="9809962at2"/>
<organism evidence="2 3">
    <name type="scientific">[Ruminococcus] torques</name>
    <dbReference type="NCBI Taxonomy" id="33039"/>
    <lineage>
        <taxon>Bacteria</taxon>
        <taxon>Bacillati</taxon>
        <taxon>Bacillota</taxon>
        <taxon>Clostridia</taxon>
        <taxon>Lachnospirales</taxon>
        <taxon>Lachnospiraceae</taxon>
        <taxon>Mediterraneibacter</taxon>
    </lineage>
</organism>
<dbReference type="Pfam" id="PF00702">
    <property type="entry name" value="Hydrolase"/>
    <property type="match status" value="1"/>
</dbReference>
<sequence length="240" mass="27614">MSIKHILFDLDGTLLPMVQDEFVRFYMPLLAKAYLKKGVEMDPKGFIGAVWKGYEAMVKNDGSRTNREAFWSYIDEFLPLSVEESEAIADAFYEDEFNQAKCTTQPTPLSDMVIKEAKKKGIEVYLATNPIFPRCATMNRIDWAGLDPEDFKIITTYEDHVYCKPNPEYFRQILEQFELDPSECLMVGNDVEEDLAIRALGVPVFLITDTMENKKNLPIDSEYQGSMEELLEFVKELPEV</sequence>
<proteinExistence type="predicted"/>
<dbReference type="SFLD" id="SFLDG01129">
    <property type="entry name" value="C1.5:_HAD__Beta-PGM__Phosphata"/>
    <property type="match status" value="1"/>
</dbReference>
<dbReference type="GO" id="GO:0016787">
    <property type="term" value="F:hydrolase activity"/>
    <property type="evidence" value="ECO:0007669"/>
    <property type="project" value="UniProtKB-KW"/>
</dbReference>
<dbReference type="InterPro" id="IPR006439">
    <property type="entry name" value="HAD-SF_hydro_IA"/>
</dbReference>
<protein>
    <submittedName>
        <fullName evidence="2">Phosphoglycolate phosphatase</fullName>
    </submittedName>
</protein>
<reference evidence="2 3" key="1">
    <citation type="submission" date="2015-09" db="EMBL/GenBank/DDBJ databases">
        <authorList>
            <consortium name="Pathogen Informatics"/>
        </authorList>
    </citation>
    <scope>NUCLEOTIDE SEQUENCE [LARGE SCALE GENOMIC DNA]</scope>
    <source>
        <strain evidence="2 3">2789STDY5834889</strain>
    </source>
</reference>
<dbReference type="Proteomes" id="UP000078383">
    <property type="component" value="Unassembled WGS sequence"/>
</dbReference>
<dbReference type="InterPro" id="IPR051540">
    <property type="entry name" value="S-2-haloacid_dehalogenase"/>
</dbReference>
<keyword evidence="1" id="KW-0378">Hydrolase</keyword>
<dbReference type="PANTHER" id="PTHR43316:SF3">
    <property type="entry name" value="HALOACID DEHALOGENASE, TYPE II (AFU_ORTHOLOGUE AFUA_2G07750)-RELATED"/>
    <property type="match status" value="1"/>
</dbReference>